<keyword evidence="3" id="KW-1185">Reference proteome</keyword>
<dbReference type="InterPro" id="IPR057204">
    <property type="entry name" value="DUF7882"/>
</dbReference>
<sequence>MGKFTYDGIVKVDFEDRLLAHLQLVIGAKMRRGESFHFTWKDDTSIGDGRTTVWIHPRVSLVYKFYGSRKPSINRAWVDALLYTANTPVGLYVVPEPAEYEHANGHAAGEDGHEAH</sequence>
<protein>
    <recommendedName>
        <fullName evidence="1">DUF7882 domain-containing protein</fullName>
    </recommendedName>
</protein>
<organism evidence="2 3">
    <name type="scientific">Microbacterium pumilum</name>
    <dbReference type="NCBI Taxonomy" id="344165"/>
    <lineage>
        <taxon>Bacteria</taxon>
        <taxon>Bacillati</taxon>
        <taxon>Actinomycetota</taxon>
        <taxon>Actinomycetes</taxon>
        <taxon>Micrococcales</taxon>
        <taxon>Microbacteriaceae</taxon>
        <taxon>Microbacterium</taxon>
    </lineage>
</organism>
<evidence type="ECO:0000313" key="2">
    <source>
        <dbReference type="EMBL" id="GAA1981629.1"/>
    </source>
</evidence>
<dbReference type="RefSeq" id="WP_344059855.1">
    <property type="nucleotide sequence ID" value="NZ_BAAAOH010000001.1"/>
</dbReference>
<reference evidence="2 3" key="1">
    <citation type="journal article" date="2019" name="Int. J. Syst. Evol. Microbiol.">
        <title>The Global Catalogue of Microorganisms (GCM) 10K type strain sequencing project: providing services to taxonomists for standard genome sequencing and annotation.</title>
        <authorList>
            <consortium name="The Broad Institute Genomics Platform"/>
            <consortium name="The Broad Institute Genome Sequencing Center for Infectious Disease"/>
            <person name="Wu L."/>
            <person name="Ma J."/>
        </authorList>
    </citation>
    <scope>NUCLEOTIDE SEQUENCE [LARGE SCALE GENOMIC DNA]</scope>
    <source>
        <strain evidence="2 3">JCM 14902</strain>
    </source>
</reference>
<dbReference type="EMBL" id="BAAAOH010000001">
    <property type="protein sequence ID" value="GAA1981629.1"/>
    <property type="molecule type" value="Genomic_DNA"/>
</dbReference>
<dbReference type="Pfam" id="PF25355">
    <property type="entry name" value="DUF7882"/>
    <property type="match status" value="1"/>
</dbReference>
<accession>A0ABN2S753</accession>
<evidence type="ECO:0000313" key="3">
    <source>
        <dbReference type="Proteomes" id="UP001500326"/>
    </source>
</evidence>
<dbReference type="Proteomes" id="UP001500326">
    <property type="component" value="Unassembled WGS sequence"/>
</dbReference>
<feature type="domain" description="DUF7882" evidence="1">
    <location>
        <begin position="1"/>
        <end position="96"/>
    </location>
</feature>
<evidence type="ECO:0000259" key="1">
    <source>
        <dbReference type="Pfam" id="PF25355"/>
    </source>
</evidence>
<comment type="caution">
    <text evidence="2">The sequence shown here is derived from an EMBL/GenBank/DDBJ whole genome shotgun (WGS) entry which is preliminary data.</text>
</comment>
<gene>
    <name evidence="2" type="ORF">GCM10009777_14000</name>
</gene>
<name>A0ABN2S753_9MICO</name>
<proteinExistence type="predicted"/>